<protein>
    <submittedName>
        <fullName evidence="2">Uncharacterized protein</fullName>
    </submittedName>
</protein>
<evidence type="ECO:0000313" key="3">
    <source>
        <dbReference type="Proteomes" id="UP000007842"/>
    </source>
</evidence>
<proteinExistence type="predicted"/>
<dbReference type="AlphaFoldDB" id="G8WX83"/>
<dbReference type="HOGENOM" id="CLU_3296993_0_0_11"/>
<evidence type="ECO:0000256" key="1">
    <source>
        <dbReference type="SAM" id="MobiDB-lite"/>
    </source>
</evidence>
<dbReference type="Proteomes" id="UP000007842">
    <property type="component" value="Chromosome"/>
</dbReference>
<dbReference type="KEGG" id="scy:SCATT_36170"/>
<gene>
    <name evidence="2" type="ordered locus">SCATT_36170</name>
</gene>
<reference evidence="3" key="1">
    <citation type="submission" date="2011-12" db="EMBL/GenBank/DDBJ databases">
        <title>Complete genome sequence of Streptomyces cattleya strain DSM 46488.</title>
        <authorList>
            <person name="Ou H.-Y."/>
            <person name="Li P."/>
            <person name="Zhao C."/>
            <person name="O'Hagan D."/>
            <person name="Deng Z."/>
        </authorList>
    </citation>
    <scope>NUCLEOTIDE SEQUENCE [LARGE SCALE GENOMIC DNA]</scope>
    <source>
        <strain evidence="3">ATCC 35852 / DSM 46488 / JCM 4925 / NBRC 14057 / NRRL 8057</strain>
    </source>
</reference>
<keyword evidence="3" id="KW-1185">Reference proteome</keyword>
<evidence type="ECO:0000313" key="2">
    <source>
        <dbReference type="EMBL" id="AEW95988.1"/>
    </source>
</evidence>
<feature type="region of interest" description="Disordered" evidence="1">
    <location>
        <begin position="1"/>
        <end position="27"/>
    </location>
</feature>
<organism evidence="2 3">
    <name type="scientific">Streptantibioticus cattleyicolor (strain ATCC 35852 / DSM 46488 / JCM 4925 / NBRC 14057 / NRRL 8057)</name>
    <name type="common">Streptomyces cattleya</name>
    <dbReference type="NCBI Taxonomy" id="1003195"/>
    <lineage>
        <taxon>Bacteria</taxon>
        <taxon>Bacillati</taxon>
        <taxon>Actinomycetota</taxon>
        <taxon>Actinomycetes</taxon>
        <taxon>Kitasatosporales</taxon>
        <taxon>Streptomycetaceae</taxon>
        <taxon>Streptantibioticus</taxon>
    </lineage>
</organism>
<dbReference type="EMBL" id="CP003219">
    <property type="protein sequence ID" value="AEW95988.1"/>
    <property type="molecule type" value="Genomic_DNA"/>
</dbReference>
<accession>G8WX83</accession>
<sequence>MGRAEGRPDALIRGGRRAASGDPARVERRRSPWLALSIHV</sequence>
<feature type="compositionally biased region" description="Basic and acidic residues" evidence="1">
    <location>
        <begin position="1"/>
        <end position="10"/>
    </location>
</feature>
<name>G8WX83_STREN</name>